<accession>A0A915AFB4</accession>
<evidence type="ECO:0000313" key="2">
    <source>
        <dbReference type="WBParaSite" id="PgR007_g078_t01"/>
    </source>
</evidence>
<name>A0A915AFB4_PARUN</name>
<keyword evidence="1" id="KW-1185">Reference proteome</keyword>
<protein>
    <submittedName>
        <fullName evidence="2">Uncharacterized protein</fullName>
    </submittedName>
</protein>
<reference evidence="2" key="1">
    <citation type="submission" date="2022-11" db="UniProtKB">
        <authorList>
            <consortium name="WormBaseParasite"/>
        </authorList>
    </citation>
    <scope>IDENTIFICATION</scope>
</reference>
<dbReference type="Proteomes" id="UP000887569">
    <property type="component" value="Unplaced"/>
</dbReference>
<dbReference type="WBParaSite" id="PgR007_g078_t01">
    <property type="protein sequence ID" value="PgR007_g078_t01"/>
    <property type="gene ID" value="PgR007_g078"/>
</dbReference>
<evidence type="ECO:0000313" key="1">
    <source>
        <dbReference type="Proteomes" id="UP000887569"/>
    </source>
</evidence>
<proteinExistence type="predicted"/>
<sequence length="99" mass="11272">MVSKEHRQNNKCNIDEFIVTTCSRGNQLLHVAEEKQNHYDERLNIEICSDEAHWKRYLLLPVTSYCHSGQQVTDVSNVAITTILFPIFGSLGSPKILPS</sequence>
<organism evidence="1 2">
    <name type="scientific">Parascaris univalens</name>
    <name type="common">Nematode worm</name>
    <dbReference type="NCBI Taxonomy" id="6257"/>
    <lineage>
        <taxon>Eukaryota</taxon>
        <taxon>Metazoa</taxon>
        <taxon>Ecdysozoa</taxon>
        <taxon>Nematoda</taxon>
        <taxon>Chromadorea</taxon>
        <taxon>Rhabditida</taxon>
        <taxon>Spirurina</taxon>
        <taxon>Ascaridomorpha</taxon>
        <taxon>Ascaridoidea</taxon>
        <taxon>Ascarididae</taxon>
        <taxon>Parascaris</taxon>
    </lineage>
</organism>
<dbReference type="AlphaFoldDB" id="A0A915AFB4"/>